<evidence type="ECO:0000256" key="6">
    <source>
        <dbReference type="SAM" id="MobiDB-lite"/>
    </source>
</evidence>
<dbReference type="PANTHER" id="PTHR35740">
    <property type="entry name" value="OS12G0111700 PROTEIN"/>
    <property type="match status" value="1"/>
</dbReference>
<keyword evidence="4" id="KW-0131">Cell cycle</keyword>
<feature type="compositionally biased region" description="Basic and acidic residues" evidence="6">
    <location>
        <begin position="101"/>
        <end position="122"/>
    </location>
</feature>
<comment type="caution">
    <text evidence="8">The sequence shown here is derived from an EMBL/GenBank/DDBJ whole genome shotgun (WGS) entry which is preliminary data.</text>
</comment>
<dbReference type="Proteomes" id="UP000231279">
    <property type="component" value="Unassembled WGS sequence"/>
</dbReference>
<dbReference type="GO" id="GO:0005634">
    <property type="term" value="C:nucleus"/>
    <property type="evidence" value="ECO:0007669"/>
    <property type="project" value="UniProtKB-SubCell"/>
</dbReference>
<keyword evidence="3" id="KW-0539">Nucleus</keyword>
<organism evidence="8 9">
    <name type="scientific">Handroanthus impetiginosus</name>
    <dbReference type="NCBI Taxonomy" id="429701"/>
    <lineage>
        <taxon>Eukaryota</taxon>
        <taxon>Viridiplantae</taxon>
        <taxon>Streptophyta</taxon>
        <taxon>Embryophyta</taxon>
        <taxon>Tracheophyta</taxon>
        <taxon>Spermatophyta</taxon>
        <taxon>Magnoliopsida</taxon>
        <taxon>eudicotyledons</taxon>
        <taxon>Gunneridae</taxon>
        <taxon>Pentapetalae</taxon>
        <taxon>asterids</taxon>
        <taxon>lamiids</taxon>
        <taxon>Lamiales</taxon>
        <taxon>Bignoniaceae</taxon>
        <taxon>Crescentiina</taxon>
        <taxon>Tabebuia alliance</taxon>
        <taxon>Handroanthus</taxon>
    </lineage>
</organism>
<name>A0A2G9HSJ1_9LAMI</name>
<feature type="region of interest" description="Disordered" evidence="6">
    <location>
        <begin position="183"/>
        <end position="305"/>
    </location>
</feature>
<sequence>MEARKRKPLSDITNAYNLIPTSTLRKLVAVSSGSNSISKQPVSILKSNSSSKNQKIGSDSSNRSETSIGSSNVSAAGNSRTVQFRTPPCRISSLTSQGGIRSKDAAHDSRQTIQKSQKERDATLLIVSPNAVEKRKDKGKAIAIPLSPSPPEKIKDNLSESGKGILNSYSSSYERIEKGKQIVNSSGSSVEKQEELGKGIAGHSSGSLKKRNKKEKEFVIPSSFSVGTTEEKEKPLNPSSNEKTREKGKAIMQPSSVVDITKHKGSSDAVVVYSRPPRRKSERRNNDTGASSCPPVLKTKNIQNDLNEARDIKALKSWTDPRPKCRKRRCSSAETTSELPLDFIEQQRAYFKEVDEFELPEEEASQDDLD</sequence>
<feature type="compositionally biased region" description="Polar residues" evidence="6">
    <location>
        <begin position="31"/>
        <end position="84"/>
    </location>
</feature>
<evidence type="ECO:0000256" key="3">
    <source>
        <dbReference type="ARBA" id="ARBA00023242"/>
    </source>
</evidence>
<evidence type="ECO:0000256" key="1">
    <source>
        <dbReference type="ARBA" id="ARBA00022618"/>
    </source>
</evidence>
<dbReference type="OrthoDB" id="1903589at2759"/>
<evidence type="ECO:0000259" key="7">
    <source>
        <dbReference type="Pfam" id="PF25220"/>
    </source>
</evidence>
<dbReference type="AlphaFoldDB" id="A0A2G9HSJ1"/>
<gene>
    <name evidence="8" type="ORF">CDL12_06828</name>
</gene>
<accession>A0A2G9HSJ1</accession>
<dbReference type="GO" id="GO:0051301">
    <property type="term" value="P:cell division"/>
    <property type="evidence" value="ECO:0007669"/>
    <property type="project" value="UniProtKB-KW"/>
</dbReference>
<keyword evidence="2" id="KW-0498">Mitosis</keyword>
<evidence type="ECO:0000256" key="4">
    <source>
        <dbReference type="ARBA" id="ARBA00023306"/>
    </source>
</evidence>
<dbReference type="Pfam" id="PF25220">
    <property type="entry name" value="Sororin_C"/>
    <property type="match status" value="1"/>
</dbReference>
<dbReference type="EMBL" id="NKXS01001122">
    <property type="protein sequence ID" value="PIN20481.1"/>
    <property type="molecule type" value="Genomic_DNA"/>
</dbReference>
<protein>
    <recommendedName>
        <fullName evidence="7">Sororin C-terminal region domain-containing protein</fullName>
    </recommendedName>
</protein>
<comment type="similarity">
    <text evidence="5">Belongs to the sororin family.</text>
</comment>
<evidence type="ECO:0000256" key="2">
    <source>
        <dbReference type="ARBA" id="ARBA00022776"/>
    </source>
</evidence>
<keyword evidence="1" id="KW-0132">Cell division</keyword>
<feature type="domain" description="Sororin C-terminal region" evidence="7">
    <location>
        <begin position="342"/>
        <end position="362"/>
    </location>
</feature>
<evidence type="ECO:0000256" key="5">
    <source>
        <dbReference type="ARBA" id="ARBA00093465"/>
    </source>
</evidence>
<evidence type="ECO:0000313" key="8">
    <source>
        <dbReference type="EMBL" id="PIN20481.1"/>
    </source>
</evidence>
<dbReference type="PANTHER" id="PTHR35740:SF1">
    <property type="entry name" value="OS12G0111700 PROTEIN"/>
    <property type="match status" value="1"/>
</dbReference>
<feature type="region of interest" description="Disordered" evidence="6">
    <location>
        <begin position="29"/>
        <end position="122"/>
    </location>
</feature>
<reference evidence="9" key="1">
    <citation type="journal article" date="2018" name="Gigascience">
        <title>Genome assembly of the Pink Ipe (Handroanthus impetiginosus, Bignoniaceae), a highly valued, ecologically keystone Neotropical timber forest tree.</title>
        <authorList>
            <person name="Silva-Junior O.B."/>
            <person name="Grattapaglia D."/>
            <person name="Novaes E."/>
            <person name="Collevatti R.G."/>
        </authorList>
    </citation>
    <scope>NUCLEOTIDE SEQUENCE [LARGE SCALE GENOMIC DNA]</scope>
    <source>
        <strain evidence="9">cv. UFG-1</strain>
    </source>
</reference>
<proteinExistence type="inferred from homology"/>
<dbReference type="InterPro" id="IPR057337">
    <property type="entry name" value="Sororin_C"/>
</dbReference>
<keyword evidence="9" id="KW-1185">Reference proteome</keyword>
<evidence type="ECO:0000313" key="9">
    <source>
        <dbReference type="Proteomes" id="UP000231279"/>
    </source>
</evidence>